<evidence type="ECO:0000313" key="3">
    <source>
        <dbReference type="Proteomes" id="UP000018208"/>
    </source>
</evidence>
<dbReference type="EMBL" id="KI546147">
    <property type="protein sequence ID" value="EST43026.1"/>
    <property type="molecule type" value="Genomic_DNA"/>
</dbReference>
<evidence type="ECO:0000313" key="2">
    <source>
        <dbReference type="EMBL" id="KAH0576997.1"/>
    </source>
</evidence>
<reference evidence="2" key="2">
    <citation type="submission" date="2020-12" db="EMBL/GenBank/DDBJ databases">
        <title>New Spironucleus salmonicida genome in near-complete chromosomes.</title>
        <authorList>
            <person name="Xu F."/>
            <person name="Kurt Z."/>
            <person name="Jimenez-Gonzalez A."/>
            <person name="Astvaldsson A."/>
            <person name="Andersson J.O."/>
            <person name="Svard S.G."/>
        </authorList>
    </citation>
    <scope>NUCLEOTIDE SEQUENCE</scope>
    <source>
        <strain evidence="2">ATCC 50377</strain>
    </source>
</reference>
<organism evidence="1">
    <name type="scientific">Spironucleus salmonicida</name>
    <dbReference type="NCBI Taxonomy" id="348837"/>
    <lineage>
        <taxon>Eukaryota</taxon>
        <taxon>Metamonada</taxon>
        <taxon>Diplomonadida</taxon>
        <taxon>Hexamitidae</taxon>
        <taxon>Hexamitinae</taxon>
        <taxon>Spironucleus</taxon>
    </lineage>
</organism>
<dbReference type="VEuPathDB" id="GiardiaDB:SS50377_20345"/>
<name>V6LH35_9EUKA</name>
<gene>
    <name evidence="1" type="ORF">SS50377_17329</name>
    <name evidence="2" type="ORF">SS50377_20345</name>
</gene>
<dbReference type="EMBL" id="AUWU02000001">
    <property type="protein sequence ID" value="KAH0576997.1"/>
    <property type="molecule type" value="Genomic_DNA"/>
</dbReference>
<sequence>MKALYYHITQIFNPSLEDLPKIRSILNEFTNQKQSNQTLSHNLSLLKNTENPLLPFHVFAQNFSFFANDYEILIQNFLSKYQMQFQFSFRNLSKQLSQHHFFSQDEIFEVLIALAEHNELRTTDDIFAQSNQFFAILGTRNCVSEAKFAEFLISSNITEAGIENLSLKLQKLRKTFGNPLQLAIKNIPEITGSVKDFLVNESYIARYNLKFDQLMVEALKKELKRLKLTSEGVIQFVLNLKEVYEKMIQNCGEMEINVIENGDIQSIFNIDRLILDADWEEIDLGLHENQFDLVQSGNASDQNEILFQHNDDICISNLEKQLRLMKKK</sequence>
<dbReference type="Proteomes" id="UP000018208">
    <property type="component" value="Unassembled WGS sequence"/>
</dbReference>
<proteinExistence type="predicted"/>
<evidence type="ECO:0000313" key="1">
    <source>
        <dbReference type="EMBL" id="EST43026.1"/>
    </source>
</evidence>
<keyword evidence="3" id="KW-1185">Reference proteome</keyword>
<reference evidence="1 2" key="1">
    <citation type="journal article" date="2014" name="PLoS Genet.">
        <title>The Genome of Spironucleus salmonicida Highlights a Fish Pathogen Adapted to Fluctuating Environments.</title>
        <authorList>
            <person name="Xu F."/>
            <person name="Jerlstrom-Hultqvist J."/>
            <person name="Einarsson E."/>
            <person name="Astvaldsson A."/>
            <person name="Svard S.G."/>
            <person name="Andersson J.O."/>
        </authorList>
    </citation>
    <scope>NUCLEOTIDE SEQUENCE</scope>
    <source>
        <strain evidence="2">ATCC 50377</strain>
    </source>
</reference>
<protein>
    <submittedName>
        <fullName evidence="1">Uncharacterized protein</fullName>
    </submittedName>
</protein>
<accession>V6LH35</accession>
<dbReference type="AlphaFoldDB" id="V6LH35"/>